<accession>A0AAV2CLB8</accession>
<sequence>MISVARGLRTTTAISYPRFENNDDDFQILNWFTRKPACNRGCMALKTPPTMHDLRHYHCLSASSGYRTRGPKQGLQRMDGGGDDDLMAASLPGELMI</sequence>
<keyword evidence="2" id="KW-1185">Reference proteome</keyword>
<dbReference type="EMBL" id="OZ034813">
    <property type="protein sequence ID" value="CAL1356717.1"/>
    <property type="molecule type" value="Genomic_DNA"/>
</dbReference>
<reference evidence="1 2" key="1">
    <citation type="submission" date="2024-04" db="EMBL/GenBank/DDBJ databases">
        <authorList>
            <person name="Fracassetti M."/>
        </authorList>
    </citation>
    <scope>NUCLEOTIDE SEQUENCE [LARGE SCALE GENOMIC DNA]</scope>
</reference>
<dbReference type="AlphaFoldDB" id="A0AAV2CLB8"/>
<gene>
    <name evidence="1" type="ORF">LTRI10_LOCUS4397</name>
</gene>
<evidence type="ECO:0000313" key="1">
    <source>
        <dbReference type="EMBL" id="CAL1356717.1"/>
    </source>
</evidence>
<organism evidence="1 2">
    <name type="scientific">Linum trigynum</name>
    <dbReference type="NCBI Taxonomy" id="586398"/>
    <lineage>
        <taxon>Eukaryota</taxon>
        <taxon>Viridiplantae</taxon>
        <taxon>Streptophyta</taxon>
        <taxon>Embryophyta</taxon>
        <taxon>Tracheophyta</taxon>
        <taxon>Spermatophyta</taxon>
        <taxon>Magnoliopsida</taxon>
        <taxon>eudicotyledons</taxon>
        <taxon>Gunneridae</taxon>
        <taxon>Pentapetalae</taxon>
        <taxon>rosids</taxon>
        <taxon>fabids</taxon>
        <taxon>Malpighiales</taxon>
        <taxon>Linaceae</taxon>
        <taxon>Linum</taxon>
    </lineage>
</organism>
<name>A0AAV2CLB8_9ROSI</name>
<evidence type="ECO:0000313" key="2">
    <source>
        <dbReference type="Proteomes" id="UP001497516"/>
    </source>
</evidence>
<proteinExistence type="predicted"/>
<protein>
    <submittedName>
        <fullName evidence="1">Uncharacterized protein</fullName>
    </submittedName>
</protein>
<dbReference type="Proteomes" id="UP001497516">
    <property type="component" value="Chromosome 1"/>
</dbReference>